<keyword evidence="3" id="KW-1185">Reference proteome</keyword>
<dbReference type="Pfam" id="PF01547">
    <property type="entry name" value="SBP_bac_1"/>
    <property type="match status" value="1"/>
</dbReference>
<protein>
    <submittedName>
        <fullName evidence="2">ABC transporter substrate-binding protein</fullName>
    </submittedName>
</protein>
<reference evidence="2 3" key="1">
    <citation type="submission" date="2024-09" db="EMBL/GenBank/DDBJ databases">
        <authorList>
            <person name="Sun Q."/>
            <person name="Mori K."/>
        </authorList>
    </citation>
    <scope>NUCLEOTIDE SEQUENCE [LARGE SCALE GENOMIC DNA]</scope>
    <source>
        <strain evidence="2 3">CCM 3426</strain>
    </source>
</reference>
<feature type="chain" id="PRO_5047183999" evidence="1">
    <location>
        <begin position="21"/>
        <end position="450"/>
    </location>
</feature>
<name>A0ABV5IVI5_9ACTN</name>
<dbReference type="InterPro" id="IPR050490">
    <property type="entry name" value="Bact_solute-bd_prot1"/>
</dbReference>
<evidence type="ECO:0000313" key="2">
    <source>
        <dbReference type="EMBL" id="MFB9208576.1"/>
    </source>
</evidence>
<dbReference type="SUPFAM" id="SSF53850">
    <property type="entry name" value="Periplasmic binding protein-like II"/>
    <property type="match status" value="1"/>
</dbReference>
<dbReference type="InterPro" id="IPR006059">
    <property type="entry name" value="SBP"/>
</dbReference>
<dbReference type="PROSITE" id="PS51257">
    <property type="entry name" value="PROKAR_LIPOPROTEIN"/>
    <property type="match status" value="1"/>
</dbReference>
<organism evidence="2 3">
    <name type="scientific">Nonomuraea spiralis</name>
    <dbReference type="NCBI Taxonomy" id="46182"/>
    <lineage>
        <taxon>Bacteria</taxon>
        <taxon>Bacillati</taxon>
        <taxon>Actinomycetota</taxon>
        <taxon>Actinomycetes</taxon>
        <taxon>Streptosporangiales</taxon>
        <taxon>Streptosporangiaceae</taxon>
        <taxon>Nonomuraea</taxon>
    </lineage>
</organism>
<feature type="signal peptide" evidence="1">
    <location>
        <begin position="1"/>
        <end position="20"/>
    </location>
</feature>
<accession>A0ABV5IVI5</accession>
<dbReference type="Gene3D" id="3.40.190.10">
    <property type="entry name" value="Periplasmic binding protein-like II"/>
    <property type="match status" value="1"/>
</dbReference>
<dbReference type="PANTHER" id="PTHR43649:SF12">
    <property type="entry name" value="DIACETYLCHITOBIOSE BINDING PROTEIN DASA"/>
    <property type="match status" value="1"/>
</dbReference>
<proteinExistence type="predicted"/>
<dbReference type="PANTHER" id="PTHR43649">
    <property type="entry name" value="ARABINOSE-BINDING PROTEIN-RELATED"/>
    <property type="match status" value="1"/>
</dbReference>
<dbReference type="Proteomes" id="UP001589647">
    <property type="component" value="Unassembled WGS sequence"/>
</dbReference>
<sequence length="450" mass="48736">MRRTSIAVLALALTACGGPAAPAEEEFSLPTAAAYFTTPCPEAGTRPATDKELTYWSMWTKDEPQGKVLRYAADCFTKKTGVKVTIQWLGRAYLRQNLLPALNTDTVPDLFDQDLTNIKAAIASAGGTRPLDDVLNLKTGDGVVRDVLPAAYRDSAAIKDEAGKPFAVPYLVMGNAWWYDKKKVPGLKPPATMKDLYTLFGDRSVALDGDIGYYAAWFFDQLATRYVGPGGLARAAQDPTGRLWKSDPGFLKAAEHTAGIAAHLVDGWDAGKFPQIQQRWADGDATYLFMGSWGPTETREYLTKQGGGQDIDYGSFQFPMPDGATHDVIEVQQVAFGVTAKARHPEAAKAFIAYFLTRDLLAGLPAVADSLTPRTDLPVPSDLTDLKAALENPAKKHTLFMDGLDGVADGKFAEQVFFPADNDLLKGKLTPVAFVDRLVTATAAFWKAQG</sequence>
<comment type="caution">
    <text evidence="2">The sequence shown here is derived from an EMBL/GenBank/DDBJ whole genome shotgun (WGS) entry which is preliminary data.</text>
</comment>
<gene>
    <name evidence="2" type="ORF">ACFFV7_45855</name>
</gene>
<evidence type="ECO:0000313" key="3">
    <source>
        <dbReference type="Proteomes" id="UP001589647"/>
    </source>
</evidence>
<keyword evidence="1" id="KW-0732">Signal</keyword>
<evidence type="ECO:0000256" key="1">
    <source>
        <dbReference type="SAM" id="SignalP"/>
    </source>
</evidence>
<dbReference type="RefSeq" id="WP_189647619.1">
    <property type="nucleotide sequence ID" value="NZ_BMRC01000005.1"/>
</dbReference>
<dbReference type="EMBL" id="JBHMEI010000078">
    <property type="protein sequence ID" value="MFB9208576.1"/>
    <property type="molecule type" value="Genomic_DNA"/>
</dbReference>